<evidence type="ECO:0000256" key="9">
    <source>
        <dbReference type="ARBA" id="ARBA00023204"/>
    </source>
</evidence>
<dbReference type="GO" id="GO:0046872">
    <property type="term" value="F:metal ion binding"/>
    <property type="evidence" value="ECO:0007669"/>
    <property type="project" value="UniProtKB-KW"/>
</dbReference>
<evidence type="ECO:0000256" key="10">
    <source>
        <dbReference type="ARBA" id="ARBA00035861"/>
    </source>
</evidence>
<comment type="catalytic activity">
    <reaction evidence="10">
        <text>8-oxo-dGTP + H2O = 8-oxo-dGMP + diphosphate + H(+)</text>
        <dbReference type="Rhea" id="RHEA:31575"/>
        <dbReference type="ChEBI" id="CHEBI:15377"/>
        <dbReference type="ChEBI" id="CHEBI:15378"/>
        <dbReference type="ChEBI" id="CHEBI:33019"/>
        <dbReference type="ChEBI" id="CHEBI:63224"/>
        <dbReference type="ChEBI" id="CHEBI:77896"/>
        <dbReference type="EC" id="3.6.1.55"/>
    </reaction>
</comment>
<evidence type="ECO:0000259" key="12">
    <source>
        <dbReference type="PROSITE" id="PS51462"/>
    </source>
</evidence>
<comment type="similarity">
    <text evidence="2">Belongs to the Nudix hydrolase family.</text>
</comment>
<accession>A0A0G4B351</accession>
<protein>
    <recommendedName>
        <fullName evidence="11">8-oxo-dGTP diphosphatase</fullName>
        <ecNumber evidence="11">3.6.1.55</ecNumber>
    </recommendedName>
</protein>
<dbReference type="SUPFAM" id="SSF55811">
    <property type="entry name" value="Nudix"/>
    <property type="match status" value="1"/>
</dbReference>
<dbReference type="InterPro" id="IPR047127">
    <property type="entry name" value="MutT-like"/>
</dbReference>
<dbReference type="Gene3D" id="3.90.79.10">
    <property type="entry name" value="Nucleoside Triphosphate Pyrophosphohydrolase"/>
    <property type="match status" value="1"/>
</dbReference>
<proteinExistence type="inferred from homology"/>
<dbReference type="Proteomes" id="UP000035648">
    <property type="component" value="Chromosome"/>
</dbReference>
<evidence type="ECO:0000256" key="1">
    <source>
        <dbReference type="ARBA" id="ARBA00001946"/>
    </source>
</evidence>
<dbReference type="GO" id="GO:0044715">
    <property type="term" value="F:8-oxo-dGDP phosphatase activity"/>
    <property type="evidence" value="ECO:0007669"/>
    <property type="project" value="TreeGrafter"/>
</dbReference>
<evidence type="ECO:0000256" key="7">
    <source>
        <dbReference type="ARBA" id="ARBA00022801"/>
    </source>
</evidence>
<dbReference type="GO" id="GO:0006260">
    <property type="term" value="P:DNA replication"/>
    <property type="evidence" value="ECO:0007669"/>
    <property type="project" value="UniProtKB-KW"/>
</dbReference>
<evidence type="ECO:0000256" key="6">
    <source>
        <dbReference type="ARBA" id="ARBA00022763"/>
    </source>
</evidence>
<dbReference type="Pfam" id="PF00293">
    <property type="entry name" value="NUDIX"/>
    <property type="match status" value="1"/>
</dbReference>
<dbReference type="GO" id="GO:0006281">
    <property type="term" value="P:DNA repair"/>
    <property type="evidence" value="ECO:0007669"/>
    <property type="project" value="UniProtKB-KW"/>
</dbReference>
<evidence type="ECO:0000256" key="8">
    <source>
        <dbReference type="ARBA" id="ARBA00022842"/>
    </source>
</evidence>
<keyword evidence="8" id="KW-0460">Magnesium</keyword>
<dbReference type="GO" id="GO:0035539">
    <property type="term" value="F:8-oxo-7,8-dihydrodeoxyguanosine triphosphate pyrophosphatase activity"/>
    <property type="evidence" value="ECO:0007669"/>
    <property type="project" value="UniProtKB-EC"/>
</dbReference>
<dbReference type="PROSITE" id="PS51462">
    <property type="entry name" value="NUDIX"/>
    <property type="match status" value="1"/>
</dbReference>
<keyword evidence="9" id="KW-0234">DNA repair</keyword>
<dbReference type="AlphaFoldDB" id="A0A0G4B351"/>
<organism evidence="13 14">
    <name type="scientific">Berkelbacteria bacterium GW2011_GWE1_39_12</name>
    <dbReference type="NCBI Taxonomy" id="1618337"/>
    <lineage>
        <taxon>Bacteria</taxon>
        <taxon>Candidatus Berkelbacteria</taxon>
    </lineage>
</organism>
<evidence type="ECO:0000256" key="11">
    <source>
        <dbReference type="ARBA" id="ARBA00038905"/>
    </source>
</evidence>
<comment type="cofactor">
    <cofactor evidence="1">
        <name>Mg(2+)</name>
        <dbReference type="ChEBI" id="CHEBI:18420"/>
    </cofactor>
</comment>
<keyword evidence="4" id="KW-0235">DNA replication</keyword>
<keyword evidence="3" id="KW-0515">Mutator protein</keyword>
<dbReference type="PANTHER" id="PTHR47707">
    <property type="entry name" value="8-OXO-DGTP DIPHOSPHATASE"/>
    <property type="match status" value="1"/>
</dbReference>
<dbReference type="InterPro" id="IPR000086">
    <property type="entry name" value="NUDIX_hydrolase_dom"/>
</dbReference>
<dbReference type="EMBL" id="CP011213">
    <property type="protein sequence ID" value="AKM81848.1"/>
    <property type="molecule type" value="Genomic_DNA"/>
</dbReference>
<evidence type="ECO:0000256" key="5">
    <source>
        <dbReference type="ARBA" id="ARBA00022723"/>
    </source>
</evidence>
<dbReference type="KEGG" id="bbgw:UT28_C0001G0029"/>
<name>A0A0G4B351_9BACT</name>
<reference evidence="13 14" key="1">
    <citation type="journal article" date="2015" name="Nature">
        <title>rRNA introns, odd ribosomes, and small enigmatic genomes across a large radiation of phyla.</title>
        <authorList>
            <person name="Brown C.T."/>
            <person name="Hug L.A."/>
            <person name="Thomas B.C."/>
            <person name="Sharon I."/>
            <person name="Castelle C.J."/>
            <person name="Singh A."/>
            <person name="Wilkins M.J."/>
            <person name="Williams K.H."/>
            <person name="Banfield J.F."/>
        </authorList>
    </citation>
    <scope>NUCLEOTIDE SEQUENCE [LARGE SCALE GENOMIC DNA]</scope>
</reference>
<dbReference type="GO" id="GO:0008413">
    <property type="term" value="F:8-oxo-7,8-dihydroguanosine triphosphate pyrophosphatase activity"/>
    <property type="evidence" value="ECO:0007669"/>
    <property type="project" value="TreeGrafter"/>
</dbReference>
<dbReference type="EC" id="3.6.1.55" evidence="11"/>
<evidence type="ECO:0000256" key="4">
    <source>
        <dbReference type="ARBA" id="ARBA00022705"/>
    </source>
</evidence>
<evidence type="ECO:0000256" key="2">
    <source>
        <dbReference type="ARBA" id="ARBA00005582"/>
    </source>
</evidence>
<gene>
    <name evidence="13" type="ORF">UT28_C0001G0029</name>
</gene>
<dbReference type="GO" id="GO:0044716">
    <property type="term" value="F:8-oxo-GDP phosphatase activity"/>
    <property type="evidence" value="ECO:0007669"/>
    <property type="project" value="TreeGrafter"/>
</dbReference>
<keyword evidence="6" id="KW-0227">DNA damage</keyword>
<evidence type="ECO:0000313" key="13">
    <source>
        <dbReference type="EMBL" id="AKM81848.1"/>
    </source>
</evidence>
<evidence type="ECO:0000313" key="14">
    <source>
        <dbReference type="Proteomes" id="UP000035648"/>
    </source>
</evidence>
<dbReference type="PANTHER" id="PTHR47707:SF1">
    <property type="entry name" value="NUDIX HYDROLASE FAMILY PROTEIN"/>
    <property type="match status" value="1"/>
</dbReference>
<evidence type="ECO:0000256" key="3">
    <source>
        <dbReference type="ARBA" id="ARBA00022457"/>
    </source>
</evidence>
<dbReference type="InterPro" id="IPR015797">
    <property type="entry name" value="NUDIX_hydrolase-like_dom_sf"/>
</dbReference>
<keyword evidence="5" id="KW-0479">Metal-binding</keyword>
<keyword evidence="7" id="KW-0378">Hydrolase</keyword>
<dbReference type="STRING" id="1618337.UT28_C0001G0029"/>
<feature type="domain" description="Nudix hydrolase" evidence="12">
    <location>
        <begin position="13"/>
        <end position="156"/>
    </location>
</feature>
<sequence>MPKKPIEYDEKKSHYIAATAIIMKKGKYLIAKRASWEKSFPNLWTVPGGKLETKDYINTPKSTNSPQWYNIIERLLQREVSEEVGLKIKNIRYLCDLVFLRPDRIPVVTFSMYADWAGGRVVLEDSLTDYAWVTTKEAKKYELIDGIWEELEMLDKILSGKKVTKWQKK</sequence>